<dbReference type="RefSeq" id="WP_078715969.1">
    <property type="nucleotide sequence ID" value="NZ_FUYC01000001.1"/>
</dbReference>
<dbReference type="OrthoDB" id="9802364at2"/>
<proteinExistence type="inferred from homology"/>
<dbReference type="GO" id="GO:0006281">
    <property type="term" value="P:DNA repair"/>
    <property type="evidence" value="ECO:0007669"/>
    <property type="project" value="UniProtKB-KW"/>
</dbReference>
<comment type="similarity">
    <text evidence="1 7">Belongs to the peptidase S24 family.</text>
</comment>
<keyword evidence="4 7" id="KW-0068">Autocatalytic cleavage</keyword>
<keyword evidence="2" id="KW-0227">DNA damage</keyword>
<organism evidence="9 10">
    <name type="scientific">Paucidesulfovibrio gracilis DSM 16080</name>
    <dbReference type="NCBI Taxonomy" id="1121449"/>
    <lineage>
        <taxon>Bacteria</taxon>
        <taxon>Pseudomonadati</taxon>
        <taxon>Thermodesulfobacteriota</taxon>
        <taxon>Desulfovibrionia</taxon>
        <taxon>Desulfovibrionales</taxon>
        <taxon>Desulfovibrionaceae</taxon>
        <taxon>Paucidesulfovibrio</taxon>
    </lineage>
</organism>
<dbReference type="GO" id="GO:0006355">
    <property type="term" value="P:regulation of DNA-templated transcription"/>
    <property type="evidence" value="ECO:0007669"/>
    <property type="project" value="InterPro"/>
</dbReference>
<gene>
    <name evidence="9" type="ORF">SAMN02745704_00404</name>
</gene>
<dbReference type="Gene3D" id="2.10.109.10">
    <property type="entry name" value="Umud Fragment, subunit A"/>
    <property type="match status" value="1"/>
</dbReference>
<dbReference type="PANTHER" id="PTHR33516:SF2">
    <property type="entry name" value="LEXA REPRESSOR-RELATED"/>
    <property type="match status" value="1"/>
</dbReference>
<feature type="domain" description="Peptidase S24/S26A/S26B/S26C" evidence="8">
    <location>
        <begin position="34"/>
        <end position="150"/>
    </location>
</feature>
<dbReference type="InterPro" id="IPR036286">
    <property type="entry name" value="LexA/Signal_pep-like_sf"/>
</dbReference>
<dbReference type="InterPro" id="IPR039418">
    <property type="entry name" value="LexA-like"/>
</dbReference>
<evidence type="ECO:0000256" key="2">
    <source>
        <dbReference type="ARBA" id="ARBA00022763"/>
    </source>
</evidence>
<evidence type="ECO:0000313" key="10">
    <source>
        <dbReference type="Proteomes" id="UP000190027"/>
    </source>
</evidence>
<dbReference type="GO" id="GO:0009432">
    <property type="term" value="P:SOS response"/>
    <property type="evidence" value="ECO:0007669"/>
    <property type="project" value="UniProtKB-KW"/>
</dbReference>
<name>A0A1T4W613_9BACT</name>
<dbReference type="EMBL" id="FUYC01000001">
    <property type="protein sequence ID" value="SKA72475.1"/>
    <property type="molecule type" value="Genomic_DNA"/>
</dbReference>
<keyword evidence="10" id="KW-1185">Reference proteome</keyword>
<dbReference type="InterPro" id="IPR050077">
    <property type="entry name" value="LexA_repressor"/>
</dbReference>
<dbReference type="SUPFAM" id="SSF51306">
    <property type="entry name" value="LexA/Signal peptidase"/>
    <property type="match status" value="1"/>
</dbReference>
<keyword evidence="3 7" id="KW-0378">Hydrolase</keyword>
<evidence type="ECO:0000256" key="6">
    <source>
        <dbReference type="ARBA" id="ARBA00023236"/>
    </source>
</evidence>
<reference evidence="9 10" key="1">
    <citation type="submission" date="2017-02" db="EMBL/GenBank/DDBJ databases">
        <authorList>
            <person name="Peterson S.W."/>
        </authorList>
    </citation>
    <scope>NUCLEOTIDE SEQUENCE [LARGE SCALE GENOMIC DNA]</scope>
    <source>
        <strain evidence="9 10">DSM 16080</strain>
    </source>
</reference>
<dbReference type="GO" id="GO:0003677">
    <property type="term" value="F:DNA binding"/>
    <property type="evidence" value="ECO:0007669"/>
    <property type="project" value="InterPro"/>
</dbReference>
<evidence type="ECO:0000256" key="3">
    <source>
        <dbReference type="ARBA" id="ARBA00022801"/>
    </source>
</evidence>
<dbReference type="PRINTS" id="PR00726">
    <property type="entry name" value="LEXASERPTASE"/>
</dbReference>
<sequence>MQPTDLSNVHNTASGRVDVFARAVNESAPCTRTPLFLESISAGFPSPAEDYVETALDLNEYLVNNPAATFMVRVSGDSMLDAGIHDGDVLVVDRSREPRPGLIVVAVLDGELTVKRLLQQGETYVLAPENPQYQPIEIQEGRDLHIWGVVTGMVRRFR</sequence>
<dbReference type="AlphaFoldDB" id="A0A1T4W613"/>
<accession>A0A1T4W613</accession>
<dbReference type="CDD" id="cd06529">
    <property type="entry name" value="S24_LexA-like"/>
    <property type="match status" value="1"/>
</dbReference>
<dbReference type="Proteomes" id="UP000190027">
    <property type="component" value="Unassembled WGS sequence"/>
</dbReference>
<dbReference type="GO" id="GO:0016787">
    <property type="term" value="F:hydrolase activity"/>
    <property type="evidence" value="ECO:0007669"/>
    <property type="project" value="UniProtKB-KW"/>
</dbReference>
<evidence type="ECO:0000259" key="8">
    <source>
        <dbReference type="Pfam" id="PF00717"/>
    </source>
</evidence>
<dbReference type="InterPro" id="IPR015927">
    <property type="entry name" value="Peptidase_S24_S26A/B/C"/>
</dbReference>
<dbReference type="STRING" id="1121449.SAMN02745704_00404"/>
<dbReference type="InterPro" id="IPR006197">
    <property type="entry name" value="Peptidase_S24_LexA"/>
</dbReference>
<protein>
    <submittedName>
        <fullName evidence="9">SOS response UmuD protein. Serine peptidase. MEROPS family S24</fullName>
    </submittedName>
</protein>
<evidence type="ECO:0000313" key="9">
    <source>
        <dbReference type="EMBL" id="SKA72475.1"/>
    </source>
</evidence>
<dbReference type="PANTHER" id="PTHR33516">
    <property type="entry name" value="LEXA REPRESSOR"/>
    <property type="match status" value="1"/>
</dbReference>
<keyword evidence="5" id="KW-0234">DNA repair</keyword>
<evidence type="ECO:0000256" key="4">
    <source>
        <dbReference type="ARBA" id="ARBA00022813"/>
    </source>
</evidence>
<dbReference type="Pfam" id="PF00717">
    <property type="entry name" value="Peptidase_S24"/>
    <property type="match status" value="1"/>
</dbReference>
<evidence type="ECO:0000256" key="7">
    <source>
        <dbReference type="RuleBase" id="RU003991"/>
    </source>
</evidence>
<dbReference type="NCBIfam" id="NF007621">
    <property type="entry name" value="PRK10276.1"/>
    <property type="match status" value="1"/>
</dbReference>
<evidence type="ECO:0000256" key="1">
    <source>
        <dbReference type="ARBA" id="ARBA00007484"/>
    </source>
</evidence>
<evidence type="ECO:0000256" key="5">
    <source>
        <dbReference type="ARBA" id="ARBA00023204"/>
    </source>
</evidence>
<keyword evidence="6" id="KW-0742">SOS response</keyword>